<reference evidence="1 2" key="1">
    <citation type="submission" date="2024-09" db="EMBL/GenBank/DDBJ databases">
        <authorList>
            <person name="Lee S.D."/>
        </authorList>
    </citation>
    <scope>NUCLEOTIDE SEQUENCE [LARGE SCALE GENOMIC DNA]</scope>
    <source>
        <strain evidence="1 2">N8-3</strain>
    </source>
</reference>
<sequence>MIRGPVDSGGPDRLYTVTGGRTRSYERSFDLVTLIVRESGPSIGMQSEHVRILELCERPVAVVELASLLDLPVGVVKILLCDLLDSGRITVRHPQTSGPGAHLPPPDTLKKVLLALRNL</sequence>
<gene>
    <name evidence="1" type="ORF">ACEZDE_16585</name>
</gene>
<accession>A0ABV6VWT8</accession>
<protein>
    <submittedName>
        <fullName evidence="1">DUF742 domain-containing protein</fullName>
    </submittedName>
</protein>
<evidence type="ECO:0000313" key="1">
    <source>
        <dbReference type="EMBL" id="MFC1418240.1"/>
    </source>
</evidence>
<dbReference type="RefSeq" id="WP_380537034.1">
    <property type="nucleotide sequence ID" value="NZ_JBHFAB010000011.1"/>
</dbReference>
<dbReference type="PANTHER" id="PTHR36221:SF1">
    <property type="entry name" value="DUF742 DOMAIN-CONTAINING PROTEIN"/>
    <property type="match status" value="1"/>
</dbReference>
<dbReference type="EMBL" id="JBHFAB010000011">
    <property type="protein sequence ID" value="MFC1418240.1"/>
    <property type="molecule type" value="Genomic_DNA"/>
</dbReference>
<dbReference type="Proteomes" id="UP001592531">
    <property type="component" value="Unassembled WGS sequence"/>
</dbReference>
<keyword evidence="2" id="KW-1185">Reference proteome</keyword>
<dbReference type="PANTHER" id="PTHR36221">
    <property type="entry name" value="DUF742 DOMAIN-CONTAINING PROTEIN"/>
    <property type="match status" value="1"/>
</dbReference>
<organism evidence="1 2">
    <name type="scientific">Streptacidiphilus cavernicola</name>
    <dbReference type="NCBI Taxonomy" id="3342716"/>
    <lineage>
        <taxon>Bacteria</taxon>
        <taxon>Bacillati</taxon>
        <taxon>Actinomycetota</taxon>
        <taxon>Actinomycetes</taxon>
        <taxon>Kitasatosporales</taxon>
        <taxon>Streptomycetaceae</taxon>
        <taxon>Streptacidiphilus</taxon>
    </lineage>
</organism>
<comment type="caution">
    <text evidence="1">The sequence shown here is derived from an EMBL/GenBank/DDBJ whole genome shotgun (WGS) entry which is preliminary data.</text>
</comment>
<proteinExistence type="predicted"/>
<dbReference type="InterPro" id="IPR007995">
    <property type="entry name" value="DUF742"/>
</dbReference>
<name>A0ABV6VWT8_9ACTN</name>
<dbReference type="Pfam" id="PF05331">
    <property type="entry name" value="DUF742"/>
    <property type="match status" value="1"/>
</dbReference>
<evidence type="ECO:0000313" key="2">
    <source>
        <dbReference type="Proteomes" id="UP001592531"/>
    </source>
</evidence>